<reference evidence="1" key="1">
    <citation type="journal article" date="2015" name="Nature">
        <title>Complex archaea that bridge the gap between prokaryotes and eukaryotes.</title>
        <authorList>
            <person name="Spang A."/>
            <person name="Saw J.H."/>
            <person name="Jorgensen S.L."/>
            <person name="Zaremba-Niedzwiedzka K."/>
            <person name="Martijn J."/>
            <person name="Lind A.E."/>
            <person name="van Eijk R."/>
            <person name="Schleper C."/>
            <person name="Guy L."/>
            <person name="Ettema T.J."/>
        </authorList>
    </citation>
    <scope>NUCLEOTIDE SEQUENCE</scope>
</reference>
<accession>A0A0F9SLC4</accession>
<organism evidence="1">
    <name type="scientific">marine sediment metagenome</name>
    <dbReference type="NCBI Taxonomy" id="412755"/>
    <lineage>
        <taxon>unclassified sequences</taxon>
        <taxon>metagenomes</taxon>
        <taxon>ecological metagenomes</taxon>
    </lineage>
</organism>
<name>A0A0F9SLC4_9ZZZZ</name>
<protein>
    <submittedName>
        <fullName evidence="1">Uncharacterized protein</fullName>
    </submittedName>
</protein>
<comment type="caution">
    <text evidence="1">The sequence shown here is derived from an EMBL/GenBank/DDBJ whole genome shotgun (WGS) entry which is preliminary data.</text>
</comment>
<sequence length="90" mass="9945">MNIDTIKESGDTIFLAEVLLDALTGGEINPVLWCRDGQFRLVPKEVIQNAVNLYETLRQQEVKVKIPATIILWSQGIPINNAAGRALIGE</sequence>
<dbReference type="EMBL" id="LAZR01000418">
    <property type="protein sequence ID" value="KKN69765.1"/>
    <property type="molecule type" value="Genomic_DNA"/>
</dbReference>
<dbReference type="AlphaFoldDB" id="A0A0F9SLC4"/>
<gene>
    <name evidence="1" type="ORF">LCGC14_0437110</name>
</gene>
<proteinExistence type="predicted"/>
<evidence type="ECO:0000313" key="1">
    <source>
        <dbReference type="EMBL" id="KKN69765.1"/>
    </source>
</evidence>